<keyword evidence="3" id="KW-1185">Reference proteome</keyword>
<dbReference type="EMBL" id="CP150496">
    <property type="protein sequence ID" value="WYW54830.1"/>
    <property type="molecule type" value="Genomic_DNA"/>
</dbReference>
<feature type="signal peptide" evidence="1">
    <location>
        <begin position="1"/>
        <end position="22"/>
    </location>
</feature>
<reference evidence="2 3" key="1">
    <citation type="submission" date="2024-03" db="EMBL/GenBank/DDBJ databases">
        <authorList>
            <person name="Cao K."/>
        </authorList>
    </citation>
    <scope>NUCLEOTIDE SEQUENCE [LARGE SCALE GENOMIC DNA]</scope>
    <source>
        <strain evidence="2 3">MCCC 1K00696</strain>
    </source>
</reference>
<evidence type="ECO:0008006" key="4">
    <source>
        <dbReference type="Google" id="ProtNLM"/>
    </source>
</evidence>
<dbReference type="Proteomes" id="UP001491088">
    <property type="component" value="Chromosome"/>
</dbReference>
<evidence type="ECO:0000256" key="1">
    <source>
        <dbReference type="SAM" id="SignalP"/>
    </source>
</evidence>
<feature type="chain" id="PRO_5046803109" description="DNA topoisomerase IV" evidence="1">
    <location>
        <begin position="23"/>
        <end position="125"/>
    </location>
</feature>
<evidence type="ECO:0000313" key="2">
    <source>
        <dbReference type="EMBL" id="WYW54830.1"/>
    </source>
</evidence>
<keyword evidence="1" id="KW-0732">Signal</keyword>
<dbReference type="RefSeq" id="WP_077810543.1">
    <property type="nucleotide sequence ID" value="NZ_CP150496.1"/>
</dbReference>
<accession>A0ABZ2TP96</accession>
<organism evidence="2 3">
    <name type="scientific">Polaribacter marinaquae</name>
    <dbReference type="NCBI Taxonomy" id="1642819"/>
    <lineage>
        <taxon>Bacteria</taxon>
        <taxon>Pseudomonadati</taxon>
        <taxon>Bacteroidota</taxon>
        <taxon>Flavobacteriia</taxon>
        <taxon>Flavobacteriales</taxon>
        <taxon>Flavobacteriaceae</taxon>
    </lineage>
</organism>
<gene>
    <name evidence="2" type="ORF">WG950_09840</name>
</gene>
<proteinExistence type="predicted"/>
<evidence type="ECO:0000313" key="3">
    <source>
        <dbReference type="Proteomes" id="UP001491088"/>
    </source>
</evidence>
<protein>
    <recommendedName>
        <fullName evidence="4">DNA topoisomerase IV</fullName>
    </recommendedName>
</protein>
<name>A0ABZ2TP96_9FLAO</name>
<sequence length="125" mass="14668">MKKLYFLIAFAGAVVLSSSKLADCNILKNNAFKYKVGSKDVLVQFGEDEYIEYHENKKYFIKSDIEWLTECEYKLIIQESTLPNFPFKTGTTMRIKIDRVKGKKVYYTAKLGGRSWEWRMTKVNK</sequence>